<evidence type="ECO:0000313" key="2">
    <source>
        <dbReference type="Proteomes" id="UP001580346"/>
    </source>
</evidence>
<dbReference type="RefSeq" id="WP_375357895.1">
    <property type="nucleotide sequence ID" value="NZ_JBHHMI010000035.1"/>
</dbReference>
<dbReference type="EMBL" id="JBHHMI010000035">
    <property type="protein sequence ID" value="MFB5269625.1"/>
    <property type="molecule type" value="Genomic_DNA"/>
</dbReference>
<proteinExistence type="predicted"/>
<sequence length="221" mass="24539">MPEYAKFAKIVPQTNTLTNRGFQGYVTLPSSKSMPSGYINMYCGVAGFECGVSSAADSRFYDPTTKTYKWHWFVNGPEVKNGEPYTQFKDGERIHLKLVLRDDGFVEFFVNFKSVFVSQGTYTTSSSTDKAARFIFGTLQNQYETLPSQLPAWKLSFSKITCDTMMFKGPGKNADWINVTSSNTKAILAHTPTTMTNPAPADINGTTNDLANARYAVSMTV</sequence>
<keyword evidence="2" id="KW-1185">Reference proteome</keyword>
<evidence type="ECO:0000313" key="1">
    <source>
        <dbReference type="EMBL" id="MFB5269625.1"/>
    </source>
</evidence>
<comment type="caution">
    <text evidence="1">The sequence shown here is derived from an EMBL/GenBank/DDBJ whole genome shotgun (WGS) entry which is preliminary data.</text>
</comment>
<protein>
    <submittedName>
        <fullName evidence="1">Uncharacterized protein</fullName>
    </submittedName>
</protein>
<organism evidence="1 2">
    <name type="scientific">Paenibacillus enshidis</name>
    <dbReference type="NCBI Taxonomy" id="1458439"/>
    <lineage>
        <taxon>Bacteria</taxon>
        <taxon>Bacillati</taxon>
        <taxon>Bacillota</taxon>
        <taxon>Bacilli</taxon>
        <taxon>Bacillales</taxon>
        <taxon>Paenibacillaceae</taxon>
        <taxon>Paenibacillus</taxon>
    </lineage>
</organism>
<reference evidence="1 2" key="1">
    <citation type="submission" date="2024-09" db="EMBL/GenBank/DDBJ databases">
        <title>Paenibacillus zeirhizospherea sp. nov., isolated from surface of the maize (Zea mays) roots in a horticulture field, Hungary.</title>
        <authorList>
            <person name="Marton D."/>
            <person name="Farkas M."/>
            <person name="Bedics A."/>
            <person name="Toth E."/>
            <person name="Tancsics A."/>
            <person name="Boka K."/>
            <person name="Maroti G."/>
            <person name="Kriszt B."/>
            <person name="Cserhati M."/>
        </authorList>
    </citation>
    <scope>NUCLEOTIDE SEQUENCE [LARGE SCALE GENOMIC DNA]</scope>
    <source>
        <strain evidence="1 2">KCTC 33519</strain>
    </source>
</reference>
<gene>
    <name evidence="1" type="ORF">ACE41H_22960</name>
</gene>
<accession>A0ABV5AZH5</accession>
<name>A0ABV5AZH5_9BACL</name>
<dbReference type="Proteomes" id="UP001580346">
    <property type="component" value="Unassembled WGS sequence"/>
</dbReference>